<name>A0A398CXB9_9BACT</name>
<dbReference type="PANTHER" id="PTHR43820">
    <property type="entry name" value="HIGH-AFFINITY BRANCHED-CHAIN AMINO ACID TRANSPORT ATP-BINDING PROTEIN LIVF"/>
    <property type="match status" value="1"/>
</dbReference>
<dbReference type="InterPro" id="IPR003439">
    <property type="entry name" value="ABC_transporter-like_ATP-bd"/>
</dbReference>
<dbReference type="Gene3D" id="3.40.50.300">
    <property type="entry name" value="P-loop containing nucleotide triphosphate hydrolases"/>
    <property type="match status" value="1"/>
</dbReference>
<evidence type="ECO:0000259" key="6">
    <source>
        <dbReference type="PROSITE" id="PS50893"/>
    </source>
</evidence>
<evidence type="ECO:0000256" key="5">
    <source>
        <dbReference type="ARBA" id="ARBA00022970"/>
    </source>
</evidence>
<dbReference type="GO" id="GO:0005524">
    <property type="term" value="F:ATP binding"/>
    <property type="evidence" value="ECO:0007669"/>
    <property type="project" value="UniProtKB-KW"/>
</dbReference>
<dbReference type="GO" id="GO:0016887">
    <property type="term" value="F:ATP hydrolysis activity"/>
    <property type="evidence" value="ECO:0007669"/>
    <property type="project" value="InterPro"/>
</dbReference>
<dbReference type="OrthoDB" id="9776369at2"/>
<dbReference type="PANTHER" id="PTHR43820:SF4">
    <property type="entry name" value="HIGH-AFFINITY BRANCHED-CHAIN AMINO ACID TRANSPORT ATP-BINDING PROTEIN LIVF"/>
    <property type="match status" value="1"/>
</dbReference>
<dbReference type="GO" id="GO:0015807">
    <property type="term" value="P:L-amino acid transport"/>
    <property type="evidence" value="ECO:0007669"/>
    <property type="project" value="TreeGrafter"/>
</dbReference>
<dbReference type="GO" id="GO:0015658">
    <property type="term" value="F:branched-chain amino acid transmembrane transporter activity"/>
    <property type="evidence" value="ECO:0007669"/>
    <property type="project" value="TreeGrafter"/>
</dbReference>
<organism evidence="7 8">
    <name type="scientific">Candidatus Cryosericum odellii</name>
    <dbReference type="NCBI Taxonomy" id="2290917"/>
    <lineage>
        <taxon>Bacteria</taxon>
        <taxon>Pseudomonadati</taxon>
        <taxon>Caldisericota/Cryosericota group</taxon>
        <taxon>Candidatus Cryosericota</taxon>
        <taxon>Candidatus Cryosericia</taxon>
        <taxon>Candidatus Cryosericales</taxon>
        <taxon>Candidatus Cryosericaceae</taxon>
        <taxon>Candidatus Cryosericum</taxon>
    </lineage>
</organism>
<dbReference type="CDD" id="cd03224">
    <property type="entry name" value="ABC_TM1139_LivF_branched"/>
    <property type="match status" value="1"/>
</dbReference>
<dbReference type="InterPro" id="IPR027417">
    <property type="entry name" value="P-loop_NTPase"/>
</dbReference>
<dbReference type="EMBL" id="QXIU01000245">
    <property type="protein sequence ID" value="RIE07305.1"/>
    <property type="molecule type" value="Genomic_DNA"/>
</dbReference>
<dbReference type="InterPro" id="IPR017871">
    <property type="entry name" value="ABC_transporter-like_CS"/>
</dbReference>
<accession>A0A398CXB9</accession>
<dbReference type="AlphaFoldDB" id="A0A398CXB9"/>
<keyword evidence="4 7" id="KW-0067">ATP-binding</keyword>
<sequence>MSEKTEELLRIKNLTVMYNGITALRSISMTVDKGEVVSVLGPNGAGKTTLLRAISGLVKLEVGSSILFSGKEIVGYQPYKIACEGIAHVPEGRQVFPAMSVNENLEVATTRVSRGLRKGRIDSVYQLFSELAGRKNQQAGSLSGGEQQMLAIGRAIASGSELILIDEPSMGLAPIIVQRIFRTLKEIVKETRLTLLLVEQNAKLSLPLSDRIYVLSQGSIAMEGPVAEIHDNQMIQDMYFAKG</sequence>
<comment type="similarity">
    <text evidence="1">Belongs to the ABC transporter superfamily.</text>
</comment>
<evidence type="ECO:0000256" key="3">
    <source>
        <dbReference type="ARBA" id="ARBA00022741"/>
    </source>
</evidence>
<evidence type="ECO:0000256" key="1">
    <source>
        <dbReference type="ARBA" id="ARBA00005417"/>
    </source>
</evidence>
<keyword evidence="5" id="KW-0029">Amino-acid transport</keyword>
<evidence type="ECO:0000256" key="2">
    <source>
        <dbReference type="ARBA" id="ARBA00022448"/>
    </source>
</evidence>
<dbReference type="Proteomes" id="UP000266489">
    <property type="component" value="Unassembled WGS sequence"/>
</dbReference>
<gene>
    <name evidence="7" type="ORF">SMC5_09945</name>
</gene>
<keyword evidence="2" id="KW-0813">Transport</keyword>
<dbReference type="InterPro" id="IPR003593">
    <property type="entry name" value="AAA+_ATPase"/>
</dbReference>
<evidence type="ECO:0000256" key="4">
    <source>
        <dbReference type="ARBA" id="ARBA00022840"/>
    </source>
</evidence>
<reference evidence="7 8" key="1">
    <citation type="submission" date="2018-09" db="EMBL/GenBank/DDBJ databases">
        <title>Discovery and Ecogenomic Context for Candidatus Cryosericales, a Global Caldiserica Order Active in Thawing Permafrost.</title>
        <authorList>
            <person name="Martinez M.A."/>
            <person name="Woodcroft B.J."/>
            <person name="Ignacio Espinoza J.C."/>
            <person name="Zayed A."/>
            <person name="Singleton C.M."/>
            <person name="Boyd J."/>
            <person name="Li Y.-F."/>
            <person name="Purvine S."/>
            <person name="Maughan H."/>
            <person name="Hodgkins S.B."/>
            <person name="Anderson D."/>
            <person name="Sederholm M."/>
            <person name="Temperton B."/>
            <person name="Saleska S.R."/>
            <person name="Tyson G.W."/>
            <person name="Rich V.I."/>
        </authorList>
    </citation>
    <scope>NUCLEOTIDE SEQUENCE [LARGE SCALE GENOMIC DNA]</scope>
    <source>
        <strain evidence="7 8">SMC5</strain>
    </source>
</reference>
<dbReference type="PROSITE" id="PS50893">
    <property type="entry name" value="ABC_TRANSPORTER_2"/>
    <property type="match status" value="1"/>
</dbReference>
<feature type="domain" description="ABC transporter" evidence="6">
    <location>
        <begin position="9"/>
        <end position="242"/>
    </location>
</feature>
<evidence type="ECO:0000313" key="7">
    <source>
        <dbReference type="EMBL" id="RIE07305.1"/>
    </source>
</evidence>
<dbReference type="RefSeq" id="WP_119090087.1">
    <property type="nucleotide sequence ID" value="NZ_QXIU01000245.1"/>
</dbReference>
<dbReference type="SUPFAM" id="SSF52540">
    <property type="entry name" value="P-loop containing nucleoside triphosphate hydrolases"/>
    <property type="match status" value="1"/>
</dbReference>
<dbReference type="InterPro" id="IPR052156">
    <property type="entry name" value="BCAA_Transport_ATP-bd_LivF"/>
</dbReference>
<dbReference type="Pfam" id="PF00005">
    <property type="entry name" value="ABC_tran"/>
    <property type="match status" value="1"/>
</dbReference>
<comment type="caution">
    <text evidence="7">The sequence shown here is derived from an EMBL/GenBank/DDBJ whole genome shotgun (WGS) entry which is preliminary data.</text>
</comment>
<proteinExistence type="inferred from homology"/>
<dbReference type="SMART" id="SM00382">
    <property type="entry name" value="AAA"/>
    <property type="match status" value="1"/>
</dbReference>
<keyword evidence="3" id="KW-0547">Nucleotide-binding</keyword>
<protein>
    <submittedName>
        <fullName evidence="7">ABC transporter ATP-binding protein</fullName>
    </submittedName>
</protein>
<dbReference type="PROSITE" id="PS00211">
    <property type="entry name" value="ABC_TRANSPORTER_1"/>
    <property type="match status" value="1"/>
</dbReference>
<evidence type="ECO:0000313" key="8">
    <source>
        <dbReference type="Proteomes" id="UP000266489"/>
    </source>
</evidence>